<dbReference type="Proteomes" id="UP000246991">
    <property type="component" value="Unassembled WGS sequence"/>
</dbReference>
<feature type="compositionally biased region" description="Basic and acidic residues" evidence="1">
    <location>
        <begin position="52"/>
        <end position="62"/>
    </location>
</feature>
<comment type="caution">
    <text evidence="2">The sequence shown here is derived from an EMBL/GenBank/DDBJ whole genome shotgun (WGS) entry which is preliminary data.</text>
</comment>
<dbReference type="EMBL" id="PYWC01000006">
    <property type="protein sequence ID" value="PWW79826.1"/>
    <property type="molecule type" value="Genomic_DNA"/>
</dbReference>
<feature type="non-terminal residue" evidence="2">
    <location>
        <position position="72"/>
    </location>
</feature>
<protein>
    <submittedName>
        <fullName evidence="2">Uncharacterized protein</fullName>
    </submittedName>
</protein>
<evidence type="ECO:0000313" key="3">
    <source>
        <dbReference type="Proteomes" id="UP000246991"/>
    </source>
</evidence>
<name>A0A317T336_9PEZI</name>
<sequence>MELTGSSTCPPRREPLDGMLSTADGWRRTEGEEREQRERGGRKEREKKRKQDKQSLDARETMVTRNRRAHRR</sequence>
<evidence type="ECO:0000256" key="1">
    <source>
        <dbReference type="SAM" id="MobiDB-lite"/>
    </source>
</evidence>
<evidence type="ECO:0000313" key="2">
    <source>
        <dbReference type="EMBL" id="PWW79826.1"/>
    </source>
</evidence>
<feature type="region of interest" description="Disordered" evidence="1">
    <location>
        <begin position="1"/>
        <end position="72"/>
    </location>
</feature>
<organism evidence="2 3">
    <name type="scientific">Tuber magnatum</name>
    <name type="common">white Piedmont truffle</name>
    <dbReference type="NCBI Taxonomy" id="42249"/>
    <lineage>
        <taxon>Eukaryota</taxon>
        <taxon>Fungi</taxon>
        <taxon>Dikarya</taxon>
        <taxon>Ascomycota</taxon>
        <taxon>Pezizomycotina</taxon>
        <taxon>Pezizomycetes</taxon>
        <taxon>Pezizales</taxon>
        <taxon>Tuberaceae</taxon>
        <taxon>Tuber</taxon>
    </lineage>
</organism>
<feature type="compositionally biased region" description="Basic and acidic residues" evidence="1">
    <location>
        <begin position="25"/>
        <end position="44"/>
    </location>
</feature>
<keyword evidence="3" id="KW-1185">Reference proteome</keyword>
<accession>A0A317T336</accession>
<gene>
    <name evidence="2" type="ORF">C7212DRAFT_305473</name>
</gene>
<dbReference type="AlphaFoldDB" id="A0A317T336"/>
<reference evidence="2 3" key="1">
    <citation type="submission" date="2018-03" db="EMBL/GenBank/DDBJ databases">
        <title>Genomes of Pezizomycetes fungi and the evolution of truffles.</title>
        <authorList>
            <person name="Murat C."/>
            <person name="Payen T."/>
            <person name="Noel B."/>
            <person name="Kuo A."/>
            <person name="Martin F.M."/>
        </authorList>
    </citation>
    <scope>NUCLEOTIDE SEQUENCE [LARGE SCALE GENOMIC DNA]</scope>
    <source>
        <strain evidence="2">091103-1</strain>
    </source>
</reference>
<proteinExistence type="predicted"/>